<dbReference type="InterPro" id="IPR036188">
    <property type="entry name" value="FAD/NAD-bd_sf"/>
</dbReference>
<dbReference type="RefSeq" id="WP_169396271.1">
    <property type="nucleotide sequence ID" value="NZ_BAAAJH010000021.1"/>
</dbReference>
<proteinExistence type="predicted"/>
<evidence type="ECO:0000256" key="2">
    <source>
        <dbReference type="ARBA" id="ARBA00022630"/>
    </source>
</evidence>
<feature type="compositionally biased region" description="Basic and acidic residues" evidence="5">
    <location>
        <begin position="385"/>
        <end position="403"/>
    </location>
</feature>
<evidence type="ECO:0000256" key="1">
    <source>
        <dbReference type="ARBA" id="ARBA00001974"/>
    </source>
</evidence>
<protein>
    <submittedName>
        <fullName evidence="8">FAD-dependent oxidoreductase</fullName>
    </submittedName>
</protein>
<keyword evidence="4" id="KW-0560">Oxidoreductase</keyword>
<evidence type="ECO:0000313" key="8">
    <source>
        <dbReference type="EMBL" id="NMH78194.1"/>
    </source>
</evidence>
<keyword evidence="3" id="KW-0274">FAD</keyword>
<accession>A0ABX1REX8</accession>
<keyword evidence="2" id="KW-0285">Flavoprotein</keyword>
<dbReference type="PANTHER" id="PTHR10961:SF7">
    <property type="entry name" value="FAD DEPENDENT OXIDOREDUCTASE DOMAIN-CONTAINING PROTEIN"/>
    <property type="match status" value="1"/>
</dbReference>
<evidence type="ECO:0000313" key="9">
    <source>
        <dbReference type="Proteomes" id="UP001296706"/>
    </source>
</evidence>
<dbReference type="SUPFAM" id="SSF51905">
    <property type="entry name" value="FAD/NAD(P)-binding domain"/>
    <property type="match status" value="1"/>
</dbReference>
<feature type="region of interest" description="Disordered" evidence="5">
    <location>
        <begin position="385"/>
        <end position="429"/>
    </location>
</feature>
<evidence type="ECO:0000259" key="7">
    <source>
        <dbReference type="Pfam" id="PF01266"/>
    </source>
</evidence>
<reference evidence="8 9" key="1">
    <citation type="submission" date="2020-04" db="EMBL/GenBank/DDBJ databases">
        <authorList>
            <person name="Klaysubun C."/>
            <person name="Duangmal K."/>
            <person name="Lipun K."/>
        </authorList>
    </citation>
    <scope>NUCLEOTIDE SEQUENCE [LARGE SCALE GENOMIC DNA]</scope>
    <source>
        <strain evidence="8 9">JCM 11839</strain>
    </source>
</reference>
<evidence type="ECO:0000256" key="3">
    <source>
        <dbReference type="ARBA" id="ARBA00022827"/>
    </source>
</evidence>
<comment type="cofactor">
    <cofactor evidence="1">
        <name>FAD</name>
        <dbReference type="ChEBI" id="CHEBI:57692"/>
    </cofactor>
</comment>
<dbReference type="Pfam" id="PF01266">
    <property type="entry name" value="DAO"/>
    <property type="match status" value="1"/>
</dbReference>
<keyword evidence="6" id="KW-1133">Transmembrane helix</keyword>
<organism evidence="8 9">
    <name type="scientific">Pseudonocardia xinjiangensis</name>
    <dbReference type="NCBI Taxonomy" id="75289"/>
    <lineage>
        <taxon>Bacteria</taxon>
        <taxon>Bacillati</taxon>
        <taxon>Actinomycetota</taxon>
        <taxon>Actinomycetes</taxon>
        <taxon>Pseudonocardiales</taxon>
        <taxon>Pseudonocardiaceae</taxon>
        <taxon>Pseudonocardia</taxon>
    </lineage>
</organism>
<dbReference type="Gene3D" id="3.50.50.60">
    <property type="entry name" value="FAD/NAD(P)-binding domain"/>
    <property type="match status" value="1"/>
</dbReference>
<feature type="transmembrane region" description="Helical" evidence="6">
    <location>
        <begin position="21"/>
        <end position="41"/>
    </location>
</feature>
<dbReference type="PANTHER" id="PTHR10961">
    <property type="entry name" value="PEROXISOMAL SARCOSINE OXIDASE"/>
    <property type="match status" value="1"/>
</dbReference>
<gene>
    <name evidence="8" type="ORF">HF577_14010</name>
</gene>
<dbReference type="Proteomes" id="UP001296706">
    <property type="component" value="Unassembled WGS sequence"/>
</dbReference>
<dbReference type="EMBL" id="JAAXKY010000038">
    <property type="protein sequence ID" value="NMH78194.1"/>
    <property type="molecule type" value="Genomic_DNA"/>
</dbReference>
<keyword evidence="6" id="KW-0472">Membrane</keyword>
<evidence type="ECO:0000256" key="5">
    <source>
        <dbReference type="SAM" id="MobiDB-lite"/>
    </source>
</evidence>
<evidence type="ECO:0000256" key="4">
    <source>
        <dbReference type="ARBA" id="ARBA00023002"/>
    </source>
</evidence>
<keyword evidence="6" id="KW-0812">Transmembrane</keyword>
<feature type="domain" description="FAD dependent oxidoreductase" evidence="7">
    <location>
        <begin position="23"/>
        <end position="365"/>
    </location>
</feature>
<evidence type="ECO:0000256" key="6">
    <source>
        <dbReference type="SAM" id="Phobius"/>
    </source>
</evidence>
<comment type="caution">
    <text evidence="8">The sequence shown here is derived from an EMBL/GenBank/DDBJ whole genome shotgun (WGS) entry which is preliminary data.</text>
</comment>
<sequence length="429" mass="44782">MPAIPYVPAPRRTPRSARTGVVDVVVVGGGVVGAAAAWQLAGRGREVLLLEQSGTGRARGVTYGSAEIYRQTYAAEPHVRLAAAALPLWREVEAQTGAALLQITGGVDHGDPWRTRTIAESLAARGVAHEWLDAGEASRRWPGMVFSGPVLHQPDRAGRVHAGHAVAALTAAAVAHGAVIQRSTPATAIAVRGDDLVEVGTPRGPVRARRAVVAVGAGTADLLAGLVTLPPLRVTQEQVANFPLLGGAGSFSARPAPWPTFIHHTGPEDGWPSSVRGTSTGEGSVKLGFHDVGPEQGQPRWLQEYVAAFLPGLDHRLPQPIGCIRTSTPDGSFLLDTAGPLVVGAGFSNHGFTFAPALGRVLADLATGVPDREPMAALRWEVHAGPRSLEPRRGGGADLRDQPSRPAAQPGRLTRPGTSARPDPNRESA</sequence>
<dbReference type="InterPro" id="IPR006076">
    <property type="entry name" value="FAD-dep_OxRdtase"/>
</dbReference>
<keyword evidence="9" id="KW-1185">Reference proteome</keyword>
<dbReference type="InterPro" id="IPR045170">
    <property type="entry name" value="MTOX"/>
</dbReference>
<name>A0ABX1REX8_9PSEU</name>
<dbReference type="Gene3D" id="3.30.9.10">
    <property type="entry name" value="D-Amino Acid Oxidase, subunit A, domain 2"/>
    <property type="match status" value="1"/>
</dbReference>